<dbReference type="CDD" id="cd00730">
    <property type="entry name" value="rubredoxin"/>
    <property type="match status" value="1"/>
</dbReference>
<accession>A0ABW2YUB4</accession>
<dbReference type="Gene3D" id="2.20.28.10">
    <property type="match status" value="1"/>
</dbReference>
<keyword evidence="7" id="KW-1185">Reference proteome</keyword>
<evidence type="ECO:0000256" key="3">
    <source>
        <dbReference type="ARBA" id="ARBA00022982"/>
    </source>
</evidence>
<dbReference type="Proteomes" id="UP001596958">
    <property type="component" value="Unassembled WGS sequence"/>
</dbReference>
<evidence type="ECO:0000259" key="5">
    <source>
        <dbReference type="PROSITE" id="PS50903"/>
    </source>
</evidence>
<reference evidence="7" key="1">
    <citation type="journal article" date="2019" name="Int. J. Syst. Evol. Microbiol.">
        <title>The Global Catalogue of Microorganisms (GCM) 10K type strain sequencing project: providing services to taxonomists for standard genome sequencing and annotation.</title>
        <authorList>
            <consortium name="The Broad Institute Genomics Platform"/>
            <consortium name="The Broad Institute Genome Sequencing Center for Infectious Disease"/>
            <person name="Wu L."/>
            <person name="Ma J."/>
        </authorList>
    </citation>
    <scope>NUCLEOTIDE SEQUENCE [LARGE SCALE GENOMIC DNA]</scope>
    <source>
        <strain evidence="7">CCUG 63418</strain>
    </source>
</reference>
<dbReference type="PROSITE" id="PS50903">
    <property type="entry name" value="RUBREDOXIN_LIKE"/>
    <property type="match status" value="1"/>
</dbReference>
<proteinExistence type="predicted"/>
<name>A0ABW2YUB4_9SPHI</name>
<evidence type="ECO:0000256" key="2">
    <source>
        <dbReference type="ARBA" id="ARBA00022723"/>
    </source>
</evidence>
<evidence type="ECO:0000313" key="7">
    <source>
        <dbReference type="Proteomes" id="UP001596958"/>
    </source>
</evidence>
<feature type="domain" description="Rubredoxin-like" evidence="5">
    <location>
        <begin position="422"/>
        <end position="472"/>
    </location>
</feature>
<gene>
    <name evidence="6" type="ORF">ACFQZS_07710</name>
</gene>
<comment type="caution">
    <text evidence="6">The sequence shown here is derived from an EMBL/GenBank/DDBJ whole genome shotgun (WGS) entry which is preliminary data.</text>
</comment>
<keyword evidence="2" id="KW-0479">Metal-binding</keyword>
<dbReference type="InterPro" id="IPR024935">
    <property type="entry name" value="Rubredoxin_dom"/>
</dbReference>
<dbReference type="Pfam" id="PF00301">
    <property type="entry name" value="Rubredoxin"/>
    <property type="match status" value="1"/>
</dbReference>
<keyword evidence="4" id="KW-0408">Iron</keyword>
<keyword evidence="1" id="KW-0813">Transport</keyword>
<sequence>MMEHLIKINLPGGFISAGDLYEILVIAGSAGADSIRFGNRQQLYFTIDAERLEDLELDMLKSAISYEVDEDNCPNIISSYVADTIFTHHDAWLREGVYKDIFDGFDHQPKLKVNLVDSNQTFVPFFSGHINFIASNTNNYWFTYVRFPKTDQLYCLPTLVYSEDIPALAKAIEDTILQKKELFFNQAGVDTDLFYKMAIKKLNVVFKQVTEALKLPDFYLPYYEGFNKYSNKYWLGVYRRNELFSLGFLKDVCLLCLKSRIGQIYTTPWKSLIIKGIEPADRPQWGLILSKYHFNVRHAANELNWQVEDVCREGLELKLQLVRQFEEADLRTYQLCFAIKTQPKTGLQGSIIIKKEGDDLYNISHTRDFNPNSREEIIYATGVAQDGLSEKLTALCHHFQNLQCEAIEPVDLPNKPILHEKINVYECCCCLSRYDKQYGDPLNDIAPGTDFENIGDYNCPVCDAPKNDFILIEINN</sequence>
<evidence type="ECO:0000256" key="4">
    <source>
        <dbReference type="ARBA" id="ARBA00023004"/>
    </source>
</evidence>
<keyword evidence="3" id="KW-0249">Electron transport</keyword>
<evidence type="ECO:0000313" key="6">
    <source>
        <dbReference type="EMBL" id="MFD0750023.1"/>
    </source>
</evidence>
<dbReference type="EMBL" id="JBHTHU010000005">
    <property type="protein sequence ID" value="MFD0750023.1"/>
    <property type="molecule type" value="Genomic_DNA"/>
</dbReference>
<dbReference type="RefSeq" id="WP_377098905.1">
    <property type="nucleotide sequence ID" value="NZ_JBHTHU010000005.1"/>
</dbReference>
<dbReference type="InterPro" id="IPR024934">
    <property type="entry name" value="Rubredoxin-like_dom"/>
</dbReference>
<protein>
    <submittedName>
        <fullName evidence="6">Rubredoxin</fullName>
    </submittedName>
</protein>
<dbReference type="SUPFAM" id="SSF57802">
    <property type="entry name" value="Rubredoxin-like"/>
    <property type="match status" value="1"/>
</dbReference>
<organism evidence="6 7">
    <name type="scientific">Mucilaginibacter calamicampi</name>
    <dbReference type="NCBI Taxonomy" id="1302352"/>
    <lineage>
        <taxon>Bacteria</taxon>
        <taxon>Pseudomonadati</taxon>
        <taxon>Bacteroidota</taxon>
        <taxon>Sphingobacteriia</taxon>
        <taxon>Sphingobacteriales</taxon>
        <taxon>Sphingobacteriaceae</taxon>
        <taxon>Mucilaginibacter</taxon>
    </lineage>
</organism>
<evidence type="ECO:0000256" key="1">
    <source>
        <dbReference type="ARBA" id="ARBA00022448"/>
    </source>
</evidence>